<dbReference type="Gene3D" id="3.30.420.280">
    <property type="match status" value="1"/>
</dbReference>
<proteinExistence type="predicted"/>
<dbReference type="NCBIfam" id="TIGR01547">
    <property type="entry name" value="phage_term_2"/>
    <property type="match status" value="1"/>
</dbReference>
<evidence type="ECO:0000313" key="2">
    <source>
        <dbReference type="Proteomes" id="UP000095380"/>
    </source>
</evidence>
<gene>
    <name evidence="1" type="ORF">ERS852408_00834</name>
</gene>
<dbReference type="Proteomes" id="UP000095380">
    <property type="component" value="Unassembled WGS sequence"/>
</dbReference>
<evidence type="ECO:0000313" key="1">
    <source>
        <dbReference type="EMBL" id="CUN73477.1"/>
    </source>
</evidence>
<reference evidence="1 2" key="1">
    <citation type="submission" date="2015-09" db="EMBL/GenBank/DDBJ databases">
        <authorList>
            <consortium name="Pathogen Informatics"/>
        </authorList>
    </citation>
    <scope>NUCLEOTIDE SEQUENCE [LARGE SCALE GENOMIC DNA]</scope>
    <source>
        <strain evidence="1 2">2789STDY5608851</strain>
    </source>
</reference>
<sequence>MQLSKKQNEYIVNATHRWNIKSGAVRSGKSYVDTAFVVPFRIRERTGKPGLNVILGVSKESIERNVLQPMREIYTEELIEQINNRNVAMICGEEVYCLGAEKVSQVAKIQGASIKYCYGDEIAKWNKEVFQMLKSRLDKPYSCFDGACNPEHPTHWLKEFLDNDELDIYLQRYTIFDNPFLPQEFVEQLCKEYEGTIYYDRLILGLWKRAEGAIYKRFADDPEKFWCEVLEEPADNPEHKQFRKNDIVSIEIGLDFGGNQSGHSFVARGYTDDYRDVIGIMSKRVMAKDQDEDIDSNMLDQLFCDFVQEVIDKYGVIVKHGDYVEYCNVESVYYDNAETVLGNSIRNAVEKRFPWIIVRKAKKASIIDRIRCTIRLMGAGRFWITEDCKSLQTALSDAVWNKDVKDKDERLDDGSTDIDSLDAFEYTIERDMRDLIEEVENV</sequence>
<dbReference type="EMBL" id="CYYM01000003">
    <property type="protein sequence ID" value="CUN73477.1"/>
    <property type="molecule type" value="Genomic_DNA"/>
</dbReference>
<dbReference type="Pfam" id="PF03237">
    <property type="entry name" value="Terminase_6N"/>
    <property type="match status" value="1"/>
</dbReference>
<dbReference type="AlphaFoldDB" id="A0A173ZBW3"/>
<organism evidence="1 2">
    <name type="scientific">Dorea longicatena</name>
    <dbReference type="NCBI Taxonomy" id="88431"/>
    <lineage>
        <taxon>Bacteria</taxon>
        <taxon>Bacillati</taxon>
        <taxon>Bacillota</taxon>
        <taxon>Clostridia</taxon>
        <taxon>Lachnospirales</taxon>
        <taxon>Lachnospiraceae</taxon>
        <taxon>Dorea</taxon>
    </lineage>
</organism>
<protein>
    <submittedName>
        <fullName evidence="1">Phage terminase, large subunit, PBSX family</fullName>
    </submittedName>
</protein>
<dbReference type="Gene3D" id="3.40.50.300">
    <property type="entry name" value="P-loop containing nucleotide triphosphate hydrolases"/>
    <property type="match status" value="1"/>
</dbReference>
<dbReference type="InterPro" id="IPR006437">
    <property type="entry name" value="Phage_terminase_lsu"/>
</dbReference>
<dbReference type="InterPro" id="IPR027417">
    <property type="entry name" value="P-loop_NTPase"/>
</dbReference>
<accession>A0A173ZBW3</accession>
<dbReference type="RefSeq" id="WP_055194032.1">
    <property type="nucleotide sequence ID" value="NZ_CYYM01000003.1"/>
</dbReference>
<name>A0A173ZBW3_9FIRM</name>